<proteinExistence type="predicted"/>
<accession>A0ABU5C8J0</accession>
<dbReference type="SUPFAM" id="SSF159121">
    <property type="entry name" value="BC4932-like"/>
    <property type="match status" value="1"/>
</dbReference>
<dbReference type="NCBIfam" id="TIGR01655">
    <property type="entry name" value="yxeA_fam"/>
    <property type="match status" value="1"/>
</dbReference>
<evidence type="ECO:0000313" key="3">
    <source>
        <dbReference type="Proteomes" id="UP001281447"/>
    </source>
</evidence>
<evidence type="ECO:0000313" key="2">
    <source>
        <dbReference type="EMBL" id="MDY0395657.1"/>
    </source>
</evidence>
<evidence type="ECO:0000256" key="1">
    <source>
        <dbReference type="SAM" id="SignalP"/>
    </source>
</evidence>
<sequence length="113" mass="12789">MKKLLIISMGFAICLLSACSPQPLQTIGSTKYYVEIDDAGEEYAESDYSRYKYNMMGFDKDGEGKELSFTAGHQLKQGAYLKVHYKKGEVITYEEVDADDVPKKAQELLEEKD</sequence>
<keyword evidence="3" id="KW-1185">Reference proteome</keyword>
<dbReference type="PROSITE" id="PS51257">
    <property type="entry name" value="PROKAR_LIPOPROTEIN"/>
    <property type="match status" value="1"/>
</dbReference>
<protein>
    <submittedName>
        <fullName evidence="2">YxeA family protein</fullName>
    </submittedName>
</protein>
<dbReference type="PANTHER" id="PTHR36433:SF2">
    <property type="entry name" value="YXEA FAMILY PROTEIN"/>
    <property type="match status" value="1"/>
</dbReference>
<dbReference type="RefSeq" id="WP_390357956.1">
    <property type="nucleotide sequence ID" value="NZ_JBHUIZ010000018.1"/>
</dbReference>
<dbReference type="EMBL" id="JAWDIP010000003">
    <property type="protein sequence ID" value="MDY0395657.1"/>
    <property type="molecule type" value="Genomic_DNA"/>
</dbReference>
<dbReference type="InterPro" id="IPR006542">
    <property type="entry name" value="DUF1093"/>
</dbReference>
<dbReference type="InterPro" id="IPR036166">
    <property type="entry name" value="YxeA-like_sf"/>
</dbReference>
<feature type="signal peptide" evidence="1">
    <location>
        <begin position="1"/>
        <end position="18"/>
    </location>
</feature>
<comment type="caution">
    <text evidence="2">The sequence shown here is derived from an EMBL/GenBank/DDBJ whole genome shotgun (WGS) entry which is preliminary data.</text>
</comment>
<dbReference type="PANTHER" id="PTHR36433">
    <property type="entry name" value="HYPOTHETICAL CYTOSOLIC PROTEIN"/>
    <property type="match status" value="1"/>
</dbReference>
<organism evidence="2 3">
    <name type="scientific">Tigheibacillus halophilus</name>
    <dbReference type="NCBI Taxonomy" id="361280"/>
    <lineage>
        <taxon>Bacteria</taxon>
        <taxon>Bacillati</taxon>
        <taxon>Bacillota</taxon>
        <taxon>Bacilli</taxon>
        <taxon>Bacillales</taxon>
        <taxon>Bacillaceae</taxon>
        <taxon>Tigheibacillus</taxon>
    </lineage>
</organism>
<gene>
    <name evidence="2" type="ORF">RWE15_16065</name>
</gene>
<dbReference type="Pfam" id="PF06486">
    <property type="entry name" value="DUF1093"/>
    <property type="match status" value="1"/>
</dbReference>
<feature type="chain" id="PRO_5046433405" evidence="1">
    <location>
        <begin position="19"/>
        <end position="113"/>
    </location>
</feature>
<keyword evidence="1" id="KW-0732">Signal</keyword>
<name>A0ABU5C8J0_9BACI</name>
<reference evidence="2 3" key="1">
    <citation type="submission" date="2023-10" db="EMBL/GenBank/DDBJ databases">
        <title>Virgibacillus halophilus 5B73C genome.</title>
        <authorList>
            <person name="Miliotis G."/>
            <person name="Sengupta P."/>
            <person name="Hameed A."/>
            <person name="Chuvochina M."/>
            <person name="Mcdonagh F."/>
            <person name="Simpson A.C."/>
            <person name="Singh N.K."/>
            <person name="Rekha P.D."/>
            <person name="Raman K."/>
            <person name="Hugenholtz P."/>
            <person name="Venkateswaran K."/>
        </authorList>
    </citation>
    <scope>NUCLEOTIDE SEQUENCE [LARGE SCALE GENOMIC DNA]</scope>
    <source>
        <strain evidence="2 3">5B73C</strain>
    </source>
</reference>
<dbReference type="Proteomes" id="UP001281447">
    <property type="component" value="Unassembled WGS sequence"/>
</dbReference>
<dbReference type="Gene3D" id="2.40.50.480">
    <property type="match status" value="1"/>
</dbReference>